<keyword evidence="7" id="KW-0677">Repeat</keyword>
<evidence type="ECO:0000256" key="13">
    <source>
        <dbReference type="ARBA" id="ARBA00022989"/>
    </source>
</evidence>
<keyword evidence="14" id="KW-0406">Ion transport</keyword>
<dbReference type="Pfam" id="PF00122">
    <property type="entry name" value="E1-E2_ATPase"/>
    <property type="match status" value="1"/>
</dbReference>
<evidence type="ECO:0000256" key="6">
    <source>
        <dbReference type="ARBA" id="ARBA00022723"/>
    </source>
</evidence>
<keyword evidence="6 17" id="KW-0479">Metal-binding</keyword>
<dbReference type="CDD" id="cd00371">
    <property type="entry name" value="HMA"/>
    <property type="match status" value="3"/>
</dbReference>
<keyword evidence="9" id="KW-0187">Copper transport</keyword>
<evidence type="ECO:0000256" key="2">
    <source>
        <dbReference type="ARBA" id="ARBA00006024"/>
    </source>
</evidence>
<sequence>MEDENLLLGGAGSRRSIQLDVPHLATTTIAVEGMTCGACTSAIESAFTNCEGVGSFTVSLITERAVALHDPNTISAEKIAEMIEDRGFDAKIISTDLPKPAKKSTKKNDAPAQTTTTIAVGGMTCGACTSAIEGAFKGVQGVESFSVSLVTERAVIVHDATLTSDACADMIEDAGFDARIISSETKGGSGPVVAKTAVQVGGMTCGACTSAIEGAFKGKKGVLEFSVSLVTERAVVLHDPAVISADEIAEVIEDAGFDARVLATEVQDEEEDETVDTLVFNMHGLTSADVANELEESLKALQGVTDAAVTMKDSRLRVTFTTAKIGIRSIVEEIERHGVNAVLADAEETNAQLESLSKLKEITEWRHAFIFSVSFAVPVFLLSMIIPMWIHPLDLIINQPQLLPGLFLGDLICLALTIPVQFGIGARFYRSAWKSMRHGSSTMDLLVVVGTSAAFFFSVLSIIISVLCKPHSRPATVFDTSTMLITFISLGRYLENNAKGKTSTALSRLMSLAPSMTTIYAHPEKAPRAADAFNDKAAPVDAEERTIPTELVQVGDIVILRPGDKIPADGTVTNGDSYIDESMITGEAMPILKRPGDLLIGGTVNGAGRLDFQVTRAGRDTQLSQIVKLVQEAQTSRAPIQRLADVVAGYFVPVVLVLGVLTFAGWMVLAHVLTNPPAIFKHEASGGTFMVCLKLCISVVVFACPCALGLSTPTAVMVGSGVGAENGILFKGGAALEQATKVTHVVLDKTGTITVGKMDVAVQSQEGRWRGRWERLVWWTLVGLVEQGSEHPVGRAITAKAKEELGLGTEAVVEGDIRDFKAVVGRGVSALVQPRGENKAYKVLVGNQKLLLENNVTIPPAVTALLNGPETPTTPTTPGVQSIQDQTLVFVAVDGQFAGYISLSDTIKPDAPHCIAALAQMHITVSMVTGDQRSTALAVAAQVGIPASHVFAGVSPDEKQGIVKELQDQGYVVAMVGDGINDSPALATADIGVAMASGTDVAVEAADVVLMRPGQLLDIPASLCLARAIFRRIKLNLWWASVYNLVGIPFAMGVFLPFGLHLHPMAAGAAMALSSVSVVSSSLLLKFWRRPGWCTVEGRERLGRKKVWGEAWRGVAEWVVGSWKKPRDEERGTYVRLENVGE</sequence>
<feature type="transmembrane region" description="Helical" evidence="17">
    <location>
        <begin position="647"/>
        <end position="668"/>
    </location>
</feature>
<feature type="transmembrane region" description="Helical" evidence="17">
    <location>
        <begin position="1037"/>
        <end position="1060"/>
    </location>
</feature>
<feature type="domain" description="HMA" evidence="18">
    <location>
        <begin position="194"/>
        <end position="260"/>
    </location>
</feature>
<dbReference type="SFLD" id="SFLDS00003">
    <property type="entry name" value="Haloacid_Dehalogenase"/>
    <property type="match status" value="1"/>
</dbReference>
<dbReference type="EC" id="7.2.2.8" evidence="3"/>
<evidence type="ECO:0000256" key="12">
    <source>
        <dbReference type="ARBA" id="ARBA00022967"/>
    </source>
</evidence>
<feature type="transmembrane region" description="Helical" evidence="17">
    <location>
        <begin position="445"/>
        <end position="467"/>
    </location>
</feature>
<feature type="transmembrane region" description="Helical" evidence="17">
    <location>
        <begin position="402"/>
        <end position="424"/>
    </location>
</feature>
<keyword evidence="9" id="KW-0186">Copper</keyword>
<evidence type="ECO:0000256" key="7">
    <source>
        <dbReference type="ARBA" id="ARBA00022737"/>
    </source>
</evidence>
<dbReference type="PROSITE" id="PS00154">
    <property type="entry name" value="ATPASE_E1_E2"/>
    <property type="match status" value="1"/>
</dbReference>
<evidence type="ECO:0000313" key="20">
    <source>
        <dbReference type="Proteomes" id="UP000275078"/>
    </source>
</evidence>
<dbReference type="GO" id="GO:0005507">
    <property type="term" value="F:copper ion binding"/>
    <property type="evidence" value="ECO:0007669"/>
    <property type="project" value="InterPro"/>
</dbReference>
<dbReference type="PROSITE" id="PS50846">
    <property type="entry name" value="HMA_2"/>
    <property type="match status" value="4"/>
</dbReference>
<keyword evidence="15 17" id="KW-0472">Membrane</keyword>
<dbReference type="NCBIfam" id="TIGR01494">
    <property type="entry name" value="ATPase_P-type"/>
    <property type="match status" value="2"/>
</dbReference>
<feature type="transmembrane region" description="Helical" evidence="17">
    <location>
        <begin position="688"/>
        <end position="710"/>
    </location>
</feature>
<dbReference type="InterPro" id="IPR044492">
    <property type="entry name" value="P_typ_ATPase_HD_dom"/>
</dbReference>
<dbReference type="SUPFAM" id="SSF81665">
    <property type="entry name" value="Calcium ATPase, transmembrane domain M"/>
    <property type="match status" value="1"/>
</dbReference>
<dbReference type="GO" id="GO:0055070">
    <property type="term" value="P:copper ion homeostasis"/>
    <property type="evidence" value="ECO:0007669"/>
    <property type="project" value="TreeGrafter"/>
</dbReference>
<evidence type="ECO:0000256" key="3">
    <source>
        <dbReference type="ARBA" id="ARBA00012517"/>
    </source>
</evidence>
<dbReference type="SUPFAM" id="SSF56784">
    <property type="entry name" value="HAD-like"/>
    <property type="match status" value="1"/>
</dbReference>
<keyword evidence="5 17" id="KW-0812">Transmembrane</keyword>
<dbReference type="Gene3D" id="2.70.150.10">
    <property type="entry name" value="Calcium-transporting ATPase, cytoplasmic transduction domain A"/>
    <property type="match status" value="1"/>
</dbReference>
<protein>
    <recommendedName>
        <fullName evidence="3">P-type Cu(+) transporter</fullName>
        <ecNumber evidence="3">7.2.2.8</ecNumber>
    </recommendedName>
    <alternativeName>
        <fullName evidence="16">Cu(2+)-ATPase</fullName>
    </alternativeName>
</protein>
<evidence type="ECO:0000256" key="10">
    <source>
        <dbReference type="ARBA" id="ARBA00022840"/>
    </source>
</evidence>
<gene>
    <name evidence="19" type="ORF">BJ508DRAFT_216916</name>
</gene>
<evidence type="ECO:0000313" key="19">
    <source>
        <dbReference type="EMBL" id="RPA72559.1"/>
    </source>
</evidence>
<dbReference type="InterPro" id="IPR006122">
    <property type="entry name" value="HMA_Cu_ion-bd"/>
</dbReference>
<evidence type="ECO:0000256" key="17">
    <source>
        <dbReference type="RuleBase" id="RU362081"/>
    </source>
</evidence>
<feature type="domain" description="HMA" evidence="18">
    <location>
        <begin position="114"/>
        <end position="179"/>
    </location>
</feature>
<dbReference type="GO" id="GO:0005524">
    <property type="term" value="F:ATP binding"/>
    <property type="evidence" value="ECO:0007669"/>
    <property type="project" value="UniProtKB-UniRule"/>
</dbReference>
<keyword evidence="4" id="KW-0813">Transport</keyword>
<dbReference type="GO" id="GO:0043682">
    <property type="term" value="F:P-type divalent copper transporter activity"/>
    <property type="evidence" value="ECO:0007669"/>
    <property type="project" value="TreeGrafter"/>
</dbReference>
<dbReference type="FunFam" id="3.30.70.100:FF:000001">
    <property type="entry name" value="ATPase copper transporting beta"/>
    <property type="match status" value="3"/>
</dbReference>
<evidence type="ECO:0000256" key="16">
    <source>
        <dbReference type="ARBA" id="ARBA00080126"/>
    </source>
</evidence>
<dbReference type="NCBIfam" id="TIGR00003">
    <property type="entry name" value="copper ion binding protein"/>
    <property type="match status" value="3"/>
</dbReference>
<dbReference type="InterPro" id="IPR023214">
    <property type="entry name" value="HAD_sf"/>
</dbReference>
<dbReference type="CDD" id="cd02094">
    <property type="entry name" value="P-type_ATPase_Cu-like"/>
    <property type="match status" value="1"/>
</dbReference>
<dbReference type="PANTHER" id="PTHR43520">
    <property type="entry name" value="ATP7, ISOFORM B"/>
    <property type="match status" value="1"/>
</dbReference>
<dbReference type="GO" id="GO:0016887">
    <property type="term" value="F:ATP hydrolysis activity"/>
    <property type="evidence" value="ECO:0007669"/>
    <property type="project" value="InterPro"/>
</dbReference>
<accession>A0A3N4HED4</accession>
<keyword evidence="8 17" id="KW-0547">Nucleotide-binding</keyword>
<dbReference type="InterPro" id="IPR001757">
    <property type="entry name" value="P_typ_ATPase"/>
</dbReference>
<dbReference type="InterPro" id="IPR006121">
    <property type="entry name" value="HMA_dom"/>
</dbReference>
<dbReference type="InterPro" id="IPR023298">
    <property type="entry name" value="ATPase_P-typ_TM_dom_sf"/>
</dbReference>
<dbReference type="Pfam" id="PF00702">
    <property type="entry name" value="Hydrolase"/>
    <property type="match status" value="1"/>
</dbReference>
<dbReference type="SFLD" id="SFLDF00027">
    <property type="entry name" value="p-type_atpase"/>
    <property type="match status" value="1"/>
</dbReference>
<comment type="similarity">
    <text evidence="2 17">Belongs to the cation transport ATPase (P-type) (TC 3.A.3) family. Type IB subfamily.</text>
</comment>
<keyword evidence="20" id="KW-1185">Reference proteome</keyword>
<evidence type="ECO:0000256" key="4">
    <source>
        <dbReference type="ARBA" id="ARBA00022448"/>
    </source>
</evidence>
<evidence type="ECO:0000256" key="15">
    <source>
        <dbReference type="ARBA" id="ARBA00023136"/>
    </source>
</evidence>
<feature type="domain" description="HMA" evidence="18">
    <location>
        <begin position="273"/>
        <end position="342"/>
    </location>
</feature>
<dbReference type="EMBL" id="ML119856">
    <property type="protein sequence ID" value="RPA72559.1"/>
    <property type="molecule type" value="Genomic_DNA"/>
</dbReference>
<dbReference type="GO" id="GO:0140581">
    <property type="term" value="F:P-type monovalent copper transporter activity"/>
    <property type="evidence" value="ECO:0007669"/>
    <property type="project" value="UniProtKB-EC"/>
</dbReference>
<evidence type="ECO:0000256" key="9">
    <source>
        <dbReference type="ARBA" id="ARBA00022796"/>
    </source>
</evidence>
<dbReference type="GO" id="GO:0012505">
    <property type="term" value="C:endomembrane system"/>
    <property type="evidence" value="ECO:0007669"/>
    <property type="project" value="UniProtKB-SubCell"/>
</dbReference>
<evidence type="ECO:0000256" key="1">
    <source>
        <dbReference type="ARBA" id="ARBA00004127"/>
    </source>
</evidence>
<dbReference type="NCBIfam" id="TIGR01525">
    <property type="entry name" value="ATPase-IB_hvy"/>
    <property type="match status" value="1"/>
</dbReference>
<evidence type="ECO:0000256" key="5">
    <source>
        <dbReference type="ARBA" id="ARBA00022692"/>
    </source>
</evidence>
<dbReference type="PRINTS" id="PR00119">
    <property type="entry name" value="CATATPASE"/>
</dbReference>
<evidence type="ECO:0000256" key="14">
    <source>
        <dbReference type="ARBA" id="ARBA00023065"/>
    </source>
</evidence>
<dbReference type="Gene3D" id="3.40.50.1000">
    <property type="entry name" value="HAD superfamily/HAD-like"/>
    <property type="match status" value="1"/>
</dbReference>
<keyword evidence="12" id="KW-1278">Translocase</keyword>
<dbReference type="GO" id="GO:0030003">
    <property type="term" value="P:intracellular monoatomic cation homeostasis"/>
    <property type="evidence" value="ECO:0007669"/>
    <property type="project" value="UniProtKB-ARBA"/>
</dbReference>
<dbReference type="OrthoDB" id="432719at2759"/>
<organism evidence="19 20">
    <name type="scientific">Ascobolus immersus RN42</name>
    <dbReference type="NCBI Taxonomy" id="1160509"/>
    <lineage>
        <taxon>Eukaryota</taxon>
        <taxon>Fungi</taxon>
        <taxon>Dikarya</taxon>
        <taxon>Ascomycota</taxon>
        <taxon>Pezizomycotina</taxon>
        <taxon>Pezizomycetes</taxon>
        <taxon>Pezizales</taxon>
        <taxon>Ascobolaceae</taxon>
        <taxon>Ascobolus</taxon>
    </lineage>
</organism>
<feature type="transmembrane region" description="Helical" evidence="17">
    <location>
        <begin position="1066"/>
        <end position="1085"/>
    </location>
</feature>
<keyword evidence="10 17" id="KW-0067">ATP-binding</keyword>
<dbReference type="SUPFAM" id="SSF81653">
    <property type="entry name" value="Calcium ATPase, transduction domain A"/>
    <property type="match status" value="1"/>
</dbReference>
<feature type="transmembrane region" description="Helical" evidence="17">
    <location>
        <begin position="368"/>
        <end position="390"/>
    </location>
</feature>
<dbReference type="InterPro" id="IPR036163">
    <property type="entry name" value="HMA_dom_sf"/>
</dbReference>
<name>A0A3N4HED4_ASCIM</name>
<keyword evidence="11" id="KW-0460">Magnesium</keyword>
<dbReference type="InterPro" id="IPR018303">
    <property type="entry name" value="ATPase_P-typ_P_site"/>
</dbReference>
<dbReference type="Proteomes" id="UP000275078">
    <property type="component" value="Unassembled WGS sequence"/>
</dbReference>
<dbReference type="PANTHER" id="PTHR43520:SF8">
    <property type="entry name" value="P-TYPE CU(+) TRANSPORTER"/>
    <property type="match status" value="1"/>
</dbReference>
<dbReference type="Gene3D" id="3.40.1110.10">
    <property type="entry name" value="Calcium-transporting ATPase, cytoplasmic domain N"/>
    <property type="match status" value="1"/>
</dbReference>
<dbReference type="InterPro" id="IPR023299">
    <property type="entry name" value="ATPase_P-typ_cyto_dom_N"/>
</dbReference>
<dbReference type="STRING" id="1160509.A0A3N4HED4"/>
<evidence type="ECO:0000256" key="11">
    <source>
        <dbReference type="ARBA" id="ARBA00022842"/>
    </source>
</evidence>
<dbReference type="InterPro" id="IPR008250">
    <property type="entry name" value="ATPase_P-typ_transduc_dom_A_sf"/>
</dbReference>
<dbReference type="InterPro" id="IPR036412">
    <property type="entry name" value="HAD-like_sf"/>
</dbReference>
<dbReference type="InterPro" id="IPR027256">
    <property type="entry name" value="P-typ_ATPase_IB"/>
</dbReference>
<keyword evidence="13 17" id="KW-1133">Transmembrane helix</keyword>
<dbReference type="Gene3D" id="3.30.70.100">
    <property type="match status" value="4"/>
</dbReference>
<dbReference type="FunFam" id="2.70.150.10:FF:000002">
    <property type="entry name" value="Copper-transporting ATPase 1, putative"/>
    <property type="match status" value="1"/>
</dbReference>
<evidence type="ECO:0000256" key="8">
    <source>
        <dbReference type="ARBA" id="ARBA00022741"/>
    </source>
</evidence>
<dbReference type="Pfam" id="PF00403">
    <property type="entry name" value="HMA"/>
    <property type="match status" value="4"/>
</dbReference>
<dbReference type="PRINTS" id="PR00942">
    <property type="entry name" value="CUATPASEI"/>
</dbReference>
<dbReference type="SFLD" id="SFLDG00002">
    <property type="entry name" value="C1.7:_P-type_atpase_like"/>
    <property type="match status" value="1"/>
</dbReference>
<comment type="subcellular location">
    <subcellularLocation>
        <location evidence="1">Endomembrane system</location>
        <topology evidence="1">Multi-pass membrane protein</topology>
    </subcellularLocation>
    <subcellularLocation>
        <location evidence="17">Membrane</location>
    </subcellularLocation>
</comment>
<dbReference type="InterPro" id="IPR059000">
    <property type="entry name" value="ATPase_P-type_domA"/>
</dbReference>
<proteinExistence type="inferred from homology"/>
<reference evidence="19 20" key="1">
    <citation type="journal article" date="2018" name="Nat. Ecol. Evol.">
        <title>Pezizomycetes genomes reveal the molecular basis of ectomycorrhizal truffle lifestyle.</title>
        <authorList>
            <person name="Murat C."/>
            <person name="Payen T."/>
            <person name="Noel B."/>
            <person name="Kuo A."/>
            <person name="Morin E."/>
            <person name="Chen J."/>
            <person name="Kohler A."/>
            <person name="Krizsan K."/>
            <person name="Balestrini R."/>
            <person name="Da Silva C."/>
            <person name="Montanini B."/>
            <person name="Hainaut M."/>
            <person name="Levati E."/>
            <person name="Barry K.W."/>
            <person name="Belfiori B."/>
            <person name="Cichocki N."/>
            <person name="Clum A."/>
            <person name="Dockter R.B."/>
            <person name="Fauchery L."/>
            <person name="Guy J."/>
            <person name="Iotti M."/>
            <person name="Le Tacon F."/>
            <person name="Lindquist E.A."/>
            <person name="Lipzen A."/>
            <person name="Malagnac F."/>
            <person name="Mello A."/>
            <person name="Molinier V."/>
            <person name="Miyauchi S."/>
            <person name="Poulain J."/>
            <person name="Riccioni C."/>
            <person name="Rubini A."/>
            <person name="Sitrit Y."/>
            <person name="Splivallo R."/>
            <person name="Traeger S."/>
            <person name="Wang M."/>
            <person name="Zifcakova L."/>
            <person name="Wipf D."/>
            <person name="Zambonelli A."/>
            <person name="Paolocci F."/>
            <person name="Nowrousian M."/>
            <person name="Ottonello S."/>
            <person name="Baldrian P."/>
            <person name="Spatafora J.W."/>
            <person name="Henrissat B."/>
            <person name="Nagy L.G."/>
            <person name="Aury J.M."/>
            <person name="Wincker P."/>
            <person name="Grigoriev I.V."/>
            <person name="Bonfante P."/>
            <person name="Martin F.M."/>
        </authorList>
    </citation>
    <scope>NUCLEOTIDE SEQUENCE [LARGE SCALE GENOMIC DNA]</scope>
    <source>
        <strain evidence="19 20">RN42</strain>
    </source>
</reference>
<dbReference type="AlphaFoldDB" id="A0A3N4HED4"/>
<feature type="domain" description="HMA" evidence="18">
    <location>
        <begin position="25"/>
        <end position="91"/>
    </location>
</feature>
<dbReference type="SUPFAM" id="SSF55008">
    <property type="entry name" value="HMA, heavy metal-associated domain"/>
    <property type="match status" value="4"/>
</dbReference>
<evidence type="ECO:0000259" key="18">
    <source>
        <dbReference type="PROSITE" id="PS50846"/>
    </source>
</evidence>
<dbReference type="GO" id="GO:0016020">
    <property type="term" value="C:membrane"/>
    <property type="evidence" value="ECO:0007669"/>
    <property type="project" value="UniProtKB-SubCell"/>
</dbReference>